<dbReference type="Proteomes" id="UP000237340">
    <property type="component" value="Unassembled WGS sequence"/>
</dbReference>
<protein>
    <recommendedName>
        <fullName evidence="4">CueP family metal-binding protein</fullName>
    </recommendedName>
</protein>
<dbReference type="Gene3D" id="2.60.40.3700">
    <property type="match status" value="1"/>
</dbReference>
<name>A0A2S3ZE94_9MICO</name>
<evidence type="ECO:0008006" key="4">
    <source>
        <dbReference type="Google" id="ProtNLM"/>
    </source>
</evidence>
<dbReference type="Pfam" id="PF21172">
    <property type="entry name" value="CueP"/>
    <property type="match status" value="1"/>
</dbReference>
<keyword evidence="1" id="KW-0732">Signal</keyword>
<dbReference type="NCBIfam" id="NF038094">
    <property type="entry name" value="CueP_fam"/>
    <property type="match status" value="1"/>
</dbReference>
<dbReference type="AlphaFoldDB" id="A0A2S3ZE94"/>
<sequence length="204" mass="21605">MIRSRFAASLGTLVLLVSVAACSSGGESTPTPTAPDSPVGLGVDAESMLAEFDIAAPANVEDLIEQLQSQPLAERPAGLMASVRVNELLLSSGDDEVGVPLPTDDFHLSVAPYLNDTHDCYFHSLTTCVGELADEELQVTITDDANNEVFLDETVTTFENGFFDVWLPAGRELTMRIDDGENTAEVPVGTGADDPTCVTTVQLS</sequence>
<accession>A0A2S3ZE94</accession>
<organism evidence="2 3">
    <name type="scientific">Cryobacterium zongtaii</name>
    <dbReference type="NCBI Taxonomy" id="1259217"/>
    <lineage>
        <taxon>Bacteria</taxon>
        <taxon>Bacillati</taxon>
        <taxon>Actinomycetota</taxon>
        <taxon>Actinomycetes</taxon>
        <taxon>Micrococcales</taxon>
        <taxon>Microbacteriaceae</taxon>
        <taxon>Cryobacterium</taxon>
    </lineage>
</organism>
<proteinExistence type="predicted"/>
<reference evidence="2 3" key="1">
    <citation type="submission" date="2018-01" db="EMBL/GenBank/DDBJ databases">
        <title>Cryobacterium sp. nov., from glaciers in China.</title>
        <authorList>
            <person name="Liu Q."/>
            <person name="Xin Y.-H."/>
        </authorList>
    </citation>
    <scope>NUCLEOTIDE SEQUENCE [LARGE SCALE GENOMIC DNA]</scope>
    <source>
        <strain evidence="2 3">TMN-42</strain>
    </source>
</reference>
<feature type="chain" id="PRO_5038469719" description="CueP family metal-binding protein" evidence="1">
    <location>
        <begin position="24"/>
        <end position="204"/>
    </location>
</feature>
<dbReference type="InterPro" id="IPR047808">
    <property type="entry name" value="CueP-like"/>
</dbReference>
<dbReference type="RefSeq" id="WP_103460756.1">
    <property type="nucleotide sequence ID" value="NZ_PPXD01000018.1"/>
</dbReference>
<dbReference type="PROSITE" id="PS51257">
    <property type="entry name" value="PROKAR_LIPOPROTEIN"/>
    <property type="match status" value="1"/>
</dbReference>
<feature type="signal peptide" evidence="1">
    <location>
        <begin position="1"/>
        <end position="23"/>
    </location>
</feature>
<comment type="caution">
    <text evidence="2">The sequence shown here is derived from an EMBL/GenBank/DDBJ whole genome shotgun (WGS) entry which is preliminary data.</text>
</comment>
<keyword evidence="3" id="KW-1185">Reference proteome</keyword>
<dbReference type="EMBL" id="PPXD01000018">
    <property type="protein sequence ID" value="POH64797.1"/>
    <property type="molecule type" value="Genomic_DNA"/>
</dbReference>
<gene>
    <name evidence="2" type="ORF">C3B61_11575</name>
</gene>
<evidence type="ECO:0000256" key="1">
    <source>
        <dbReference type="SAM" id="SignalP"/>
    </source>
</evidence>
<evidence type="ECO:0000313" key="3">
    <source>
        <dbReference type="Proteomes" id="UP000237340"/>
    </source>
</evidence>
<evidence type="ECO:0000313" key="2">
    <source>
        <dbReference type="EMBL" id="POH64797.1"/>
    </source>
</evidence>